<dbReference type="InterPro" id="IPR032185">
    <property type="entry name" value="DUF5017"/>
</dbReference>
<dbReference type="AlphaFoldDB" id="A0A1T5A6Q0"/>
<dbReference type="Proteomes" id="UP000189981">
    <property type="component" value="Unassembled WGS sequence"/>
</dbReference>
<evidence type="ECO:0000259" key="1">
    <source>
        <dbReference type="Pfam" id="PF16409"/>
    </source>
</evidence>
<sequence length="357" mass="38734">MKFKYCTILLGVLFMSSCKENLEIGVPTFDVKTAKTSYKAGENVDFDITGGETHMISFYSGEVLKEYASREGRVIDVSKSGITGSFTSSVQLGAQTNQLAILASTNFNGDYSSVAKVKAATWTDITSRFALGTGTALLASGNKDLSDLVVAGKPLYIAFRFLTKPQAINGLTRQWFIQSFSINSNLKLDNSITLPIVDQASAGFRIIDDNANNAAKALSSVSATRVTLQGNTYLHPGLPQFNQNDPIFDPKNPIYDPNSPLFSATAKYVPFVPFDPNSPYNDPATEHWAVSKGIMIDKVDLGPDRSTPLKGLPNPTISKHSYIYTKPGNYKAVFIAANNSIDGDKTVIKEINLTITP</sequence>
<dbReference type="PROSITE" id="PS51257">
    <property type="entry name" value="PROKAR_LIPOPROTEIN"/>
    <property type="match status" value="1"/>
</dbReference>
<dbReference type="OrthoDB" id="1082472at2"/>
<name>A0A1T5A6Q0_9SPHI</name>
<evidence type="ECO:0000313" key="3">
    <source>
        <dbReference type="Proteomes" id="UP000189981"/>
    </source>
</evidence>
<protein>
    <recommendedName>
        <fullName evidence="1">DUF5017 domain-containing protein</fullName>
    </recommendedName>
</protein>
<dbReference type="RefSeq" id="WP_079700893.1">
    <property type="nucleotide sequence ID" value="NZ_FUYR01000001.1"/>
</dbReference>
<dbReference type="Pfam" id="PF16409">
    <property type="entry name" value="DUF5017"/>
    <property type="match status" value="1"/>
</dbReference>
<dbReference type="EMBL" id="FUYR01000001">
    <property type="protein sequence ID" value="SKB30671.1"/>
    <property type="molecule type" value="Genomic_DNA"/>
</dbReference>
<gene>
    <name evidence="2" type="ORF">SAMN05661099_0393</name>
</gene>
<reference evidence="3" key="1">
    <citation type="submission" date="2017-02" db="EMBL/GenBank/DDBJ databases">
        <authorList>
            <person name="Varghese N."/>
            <person name="Submissions S."/>
        </authorList>
    </citation>
    <scope>NUCLEOTIDE SEQUENCE [LARGE SCALE GENOMIC DNA]</scope>
    <source>
        <strain evidence="3">DSM 22385</strain>
    </source>
</reference>
<evidence type="ECO:0000313" key="2">
    <source>
        <dbReference type="EMBL" id="SKB30671.1"/>
    </source>
</evidence>
<proteinExistence type="predicted"/>
<accession>A0A1T5A6Q0</accession>
<organism evidence="2 3">
    <name type="scientific">Daejeonella lutea</name>
    <dbReference type="NCBI Taxonomy" id="572036"/>
    <lineage>
        <taxon>Bacteria</taxon>
        <taxon>Pseudomonadati</taxon>
        <taxon>Bacteroidota</taxon>
        <taxon>Sphingobacteriia</taxon>
        <taxon>Sphingobacteriales</taxon>
        <taxon>Sphingobacteriaceae</taxon>
        <taxon>Daejeonella</taxon>
    </lineage>
</organism>
<feature type="domain" description="DUF5017" evidence="1">
    <location>
        <begin position="17"/>
        <end position="203"/>
    </location>
</feature>
<keyword evidence="3" id="KW-1185">Reference proteome</keyword>
<dbReference type="STRING" id="572036.SAMN05661099_0393"/>